<accession>A0ABQ8SE66</accession>
<comment type="caution">
    <text evidence="5">The sequence shown here is derived from an EMBL/GenBank/DDBJ whole genome shotgun (WGS) entry which is preliminary data.</text>
</comment>
<feature type="domain" description="CUB" evidence="4">
    <location>
        <begin position="714"/>
        <end position="771"/>
    </location>
</feature>
<evidence type="ECO:0000256" key="3">
    <source>
        <dbReference type="PROSITE-ProRule" id="PRU00059"/>
    </source>
</evidence>
<feature type="domain" description="CUB" evidence="4">
    <location>
        <begin position="366"/>
        <end position="480"/>
    </location>
</feature>
<reference evidence="5 6" key="1">
    <citation type="journal article" date="2022" name="Allergy">
        <title>Genome assembly and annotation of Periplaneta americana reveal a comprehensive cockroach allergen profile.</title>
        <authorList>
            <person name="Wang L."/>
            <person name="Xiong Q."/>
            <person name="Saelim N."/>
            <person name="Wang L."/>
            <person name="Nong W."/>
            <person name="Wan A.T."/>
            <person name="Shi M."/>
            <person name="Liu X."/>
            <person name="Cao Q."/>
            <person name="Hui J.H.L."/>
            <person name="Sookrung N."/>
            <person name="Leung T.F."/>
            <person name="Tungtrongchitr A."/>
            <person name="Tsui S.K.W."/>
        </authorList>
    </citation>
    <scope>NUCLEOTIDE SEQUENCE [LARGE SCALE GENOMIC DNA]</scope>
    <source>
        <strain evidence="5">PWHHKU_190912</strain>
    </source>
</reference>
<gene>
    <name evidence="5" type="ORF">ANN_20874</name>
</gene>
<keyword evidence="1" id="KW-0677">Repeat</keyword>
<dbReference type="EMBL" id="JAJSOF020000029">
    <property type="protein sequence ID" value="KAJ4432257.1"/>
    <property type="molecule type" value="Genomic_DNA"/>
</dbReference>
<dbReference type="PROSITE" id="PS01180">
    <property type="entry name" value="CUB"/>
    <property type="match status" value="5"/>
</dbReference>
<evidence type="ECO:0000256" key="2">
    <source>
        <dbReference type="ARBA" id="ARBA00023157"/>
    </source>
</evidence>
<evidence type="ECO:0000256" key="1">
    <source>
        <dbReference type="ARBA" id="ARBA00022737"/>
    </source>
</evidence>
<dbReference type="InterPro" id="IPR000859">
    <property type="entry name" value="CUB_dom"/>
</dbReference>
<evidence type="ECO:0000313" key="5">
    <source>
        <dbReference type="EMBL" id="KAJ4432257.1"/>
    </source>
</evidence>
<comment type="caution">
    <text evidence="3">Lacks conserved residue(s) required for the propagation of feature annotation.</text>
</comment>
<feature type="domain" description="CUB" evidence="4">
    <location>
        <begin position="310"/>
        <end position="362"/>
    </location>
</feature>
<dbReference type="SUPFAM" id="SSF49854">
    <property type="entry name" value="Spermadhesin, CUB domain"/>
    <property type="match status" value="5"/>
</dbReference>
<protein>
    <recommendedName>
        <fullName evidence="4">CUB domain-containing protein</fullName>
    </recommendedName>
</protein>
<dbReference type="InterPro" id="IPR036397">
    <property type="entry name" value="RNaseH_sf"/>
</dbReference>
<feature type="domain" description="CUB" evidence="4">
    <location>
        <begin position="481"/>
        <end position="599"/>
    </location>
</feature>
<keyword evidence="2" id="KW-1015">Disulfide bond</keyword>
<evidence type="ECO:0000259" key="4">
    <source>
        <dbReference type="PROSITE" id="PS01180"/>
    </source>
</evidence>
<dbReference type="SMART" id="SM00042">
    <property type="entry name" value="CUB"/>
    <property type="match status" value="5"/>
</dbReference>
<feature type="domain" description="CUB" evidence="4">
    <location>
        <begin position="603"/>
        <end position="713"/>
    </location>
</feature>
<keyword evidence="6" id="KW-1185">Reference proteome</keyword>
<dbReference type="Gene3D" id="2.60.120.290">
    <property type="entry name" value="Spermadhesin, CUB domain"/>
    <property type="match status" value="5"/>
</dbReference>
<evidence type="ECO:0000313" key="6">
    <source>
        <dbReference type="Proteomes" id="UP001148838"/>
    </source>
</evidence>
<organism evidence="5 6">
    <name type="scientific">Periplaneta americana</name>
    <name type="common">American cockroach</name>
    <name type="synonym">Blatta americana</name>
    <dbReference type="NCBI Taxonomy" id="6978"/>
    <lineage>
        <taxon>Eukaryota</taxon>
        <taxon>Metazoa</taxon>
        <taxon>Ecdysozoa</taxon>
        <taxon>Arthropoda</taxon>
        <taxon>Hexapoda</taxon>
        <taxon>Insecta</taxon>
        <taxon>Pterygota</taxon>
        <taxon>Neoptera</taxon>
        <taxon>Polyneoptera</taxon>
        <taxon>Dictyoptera</taxon>
        <taxon>Blattodea</taxon>
        <taxon>Blattoidea</taxon>
        <taxon>Blattidae</taxon>
        <taxon>Blattinae</taxon>
        <taxon>Periplaneta</taxon>
    </lineage>
</organism>
<dbReference type="CDD" id="cd00041">
    <property type="entry name" value="CUB"/>
    <property type="match status" value="4"/>
</dbReference>
<dbReference type="Gene3D" id="3.30.420.10">
    <property type="entry name" value="Ribonuclease H-like superfamily/Ribonuclease H"/>
    <property type="match status" value="1"/>
</dbReference>
<proteinExistence type="predicted"/>
<sequence>MRPGSGWAETGCPTYQHLITVAIQPICRTGTAYRVHSGPMLKQGDALSPLLFNFALEYAIRKVQDNRQGLELNELHQLLDYANDVNMLGENPQTIRENTEILLEASKVIGLEVEKFKYLGATVTNINDTWEEIKRRINMGNACYYSVEKLLSSSLLSKNLQVRIYKTVILPVVLYGCETWTLTLREEQRLRVFENKILRKIFGVKREEVAGEWRKLHNTELHPLYSSPDIIRNIKSRRLRWARHIAHMGESRNAYRVLFGRPEGKRSLGWPRRRWENNIKMDLREVGYDDREWINLAQDRDRWWAYVRAVYAGTDDSGPQITQFCHTDSQKVVTSSSNNMFVRFMTDFSYQGRGFRAVYRTVESRCGGKFTMPFGSIHSPNYPKNYDNNLDCRWLIEVDPNYVIFFKFEDFDVFAPSCRQTGVLVFDGNSTNSTELFNRCSPLSAEDYSNFTSTSNQLLVVMRTGNYRTAKGFRASYNIACGARIVAEDTGVISINSAINTDYSHNCSWTIIAANLENRVTLTITTIDVSPGWSSSEEDCPYYHIEVRDGDNAEAPLIGSYCGSRAPPHLTSQGSAMFVQAVSEYGGHYGAFTATYSVLSTACGGNLSSEHGSFASPGYPNNYPLESSCVWYIGTSPGNRVLISFSLFELESSDFCNEDYVEVRRESAIGPIIGVYCGTDLPTNITAAHSIWVKFQSSGTGTARGFIADYSMLHGNNLNGPSGQIASPLYPNFYLHSGQFFWRIVVDSGKAIAITFKEFFIDIYSLTECHYYLAARADEPELKRQSSEWHQKGSPRPKKVRYEPSRVKVMLIVAYDSEGVIQWRPARHSGGGAKNEKKILFLFLSLVVPWHTGTTPKAAPGVIISHAIHQDQNVDAAYYQHFLEHNLHPAVQRKRPHFLRDNPPFILHDNARCHVARAVAELLQGWDCKASKRSTGTTSLTTFNSYHGFVKIHRNTLVIILKGCKCIFHIYDGFDETAVKLFQGCGGNLPDPVTSSSNIVYIEFNSSPVRLGSKFFLEWLQVVRQVTPRNPEVPASKHQIILKISPCSLLL</sequence>
<name>A0ABQ8SE66_PERAM</name>
<dbReference type="PANTHER" id="PTHR24251">
    <property type="entry name" value="OVOCHYMASE-RELATED"/>
    <property type="match status" value="1"/>
</dbReference>
<dbReference type="InterPro" id="IPR035914">
    <property type="entry name" value="Sperma_CUB_dom_sf"/>
</dbReference>
<dbReference type="Pfam" id="PF00431">
    <property type="entry name" value="CUB"/>
    <property type="match status" value="5"/>
</dbReference>
<dbReference type="Proteomes" id="UP001148838">
    <property type="component" value="Unassembled WGS sequence"/>
</dbReference>